<evidence type="ECO:0000256" key="1">
    <source>
        <dbReference type="SAM" id="MobiDB-lite"/>
    </source>
</evidence>
<feature type="chain" id="PRO_5044628903" evidence="2">
    <location>
        <begin position="22"/>
        <end position="709"/>
    </location>
</feature>
<gene>
    <name evidence="3 5" type="ORF">BDZ99DRAFT_481544</name>
</gene>
<feature type="compositionally biased region" description="Low complexity" evidence="1">
    <location>
        <begin position="676"/>
        <end position="688"/>
    </location>
</feature>
<feature type="compositionally biased region" description="Basic and acidic residues" evidence="1">
    <location>
        <begin position="254"/>
        <end position="266"/>
    </location>
</feature>
<proteinExistence type="predicted"/>
<evidence type="ECO:0000313" key="3">
    <source>
        <dbReference type="EMBL" id="KAF2803964.1"/>
    </source>
</evidence>
<dbReference type="GeneID" id="54463320"/>
<dbReference type="EMBL" id="MU003715">
    <property type="protein sequence ID" value="KAF2803964.1"/>
    <property type="molecule type" value="Genomic_DNA"/>
</dbReference>
<reference evidence="5" key="2">
    <citation type="submission" date="2020-04" db="EMBL/GenBank/DDBJ databases">
        <authorList>
            <consortium name="NCBI Genome Project"/>
        </authorList>
    </citation>
    <scope>NUCLEOTIDE SEQUENCE</scope>
    <source>
        <strain evidence="5">CBS 304.34</strain>
    </source>
</reference>
<dbReference type="AlphaFoldDB" id="A0A6A6Y7L0"/>
<reference evidence="3 5" key="1">
    <citation type="journal article" date="2020" name="Stud. Mycol.">
        <title>101 Dothideomycetes genomes: a test case for predicting lifestyles and emergence of pathogens.</title>
        <authorList>
            <person name="Haridas S."/>
            <person name="Albert R."/>
            <person name="Binder M."/>
            <person name="Bloem J."/>
            <person name="Labutti K."/>
            <person name="Salamov A."/>
            <person name="Andreopoulos B."/>
            <person name="Baker S."/>
            <person name="Barry K."/>
            <person name="Bills G."/>
            <person name="Bluhm B."/>
            <person name="Cannon C."/>
            <person name="Castanera R."/>
            <person name="Culley D."/>
            <person name="Daum C."/>
            <person name="Ezra D."/>
            <person name="Gonzalez J."/>
            <person name="Henrissat B."/>
            <person name="Kuo A."/>
            <person name="Liang C."/>
            <person name="Lipzen A."/>
            <person name="Lutzoni F."/>
            <person name="Magnuson J."/>
            <person name="Mondo S."/>
            <person name="Nolan M."/>
            <person name="Ohm R."/>
            <person name="Pangilinan J."/>
            <person name="Park H.-J."/>
            <person name="Ramirez L."/>
            <person name="Alfaro M."/>
            <person name="Sun H."/>
            <person name="Tritt A."/>
            <person name="Yoshinaga Y."/>
            <person name="Zwiers L.-H."/>
            <person name="Turgeon B."/>
            <person name="Goodwin S."/>
            <person name="Spatafora J."/>
            <person name="Crous P."/>
            <person name="Grigoriev I."/>
        </authorList>
    </citation>
    <scope>NUCLEOTIDE SEQUENCE</scope>
    <source>
        <strain evidence="3 5">CBS 304.34</strain>
    </source>
</reference>
<sequence length="709" mass="78280">MCPWTRPTLFALLHHSNFVATAPILLKYHCATVDHHRPYFGLQHACTRFHYHAICASVPAQGNASICSPIIAVASCGEICHVVHHLHLHPSRQEGLGRQPYFYLTSPPVLSPPFVQHHLRHHVFGERVEMEEATTKEVSAHGAQTMASSTINTNITQSTQSARGAPIPKPTYFNVFSTKSVFGNDVEYVNLCGDDEEEPSLTAQFGGTLKNEVDACHQMDGQALQALAENGRMHVSNPSRGPDLRDLLKANDTRNAEEKREAKEAEQPSIMTQVLSTVDDRAPLSKNTPSPKPRKTPSKHMVRDSDTELRSHEIRAQQNDRSKILTTGSLLPRDRTLLSLMTMQKTGGFISSVLGAERSKGLAPEIQGIFPTVSKTSGELDRRSAPQKRKADDNVQEASSSTGFRPGKMTHAVKAARIGFTEPPKTIALATPPPTPLKPSFNDAPSTPCTPTPSTAIIISESEEETLDPLAFSLKPPIWTPWRGSEYQDLATAIATSLLIDKFATEHNRTHADVLSVLDATVLRPLRDVEEAKERAEKGLAQLFALYTDYGTPKRIWAKGSGYEIIGELKDVRLGEVIVVGKSCVEVDQDDDCFEGSTSDQSKRTKKPETVVIPITVLTRSDHQWLYGVLKEDKRKILGKVPRKPRPKALQVDTSTKLTDREREFMQIAKRGAVKRSLTPSPTSSSRSDAIFPDTMSSPSPTRRYSHKT</sequence>
<keyword evidence="2" id="KW-0732">Signal</keyword>
<name>A0A6A6Y7L0_9PEZI</name>
<dbReference type="OrthoDB" id="10478054at2759"/>
<dbReference type="Proteomes" id="UP000504636">
    <property type="component" value="Unplaced"/>
</dbReference>
<feature type="compositionally biased region" description="Basic and acidic residues" evidence="1">
    <location>
        <begin position="301"/>
        <end position="323"/>
    </location>
</feature>
<keyword evidence="4" id="KW-1185">Reference proteome</keyword>
<feature type="region of interest" description="Disordered" evidence="1">
    <location>
        <begin position="254"/>
        <end position="327"/>
    </location>
</feature>
<evidence type="ECO:0000313" key="4">
    <source>
        <dbReference type="Proteomes" id="UP000504636"/>
    </source>
</evidence>
<organism evidence="3">
    <name type="scientific">Mytilinidion resinicola</name>
    <dbReference type="NCBI Taxonomy" id="574789"/>
    <lineage>
        <taxon>Eukaryota</taxon>
        <taxon>Fungi</taxon>
        <taxon>Dikarya</taxon>
        <taxon>Ascomycota</taxon>
        <taxon>Pezizomycotina</taxon>
        <taxon>Dothideomycetes</taxon>
        <taxon>Pleosporomycetidae</taxon>
        <taxon>Mytilinidiales</taxon>
        <taxon>Mytilinidiaceae</taxon>
        <taxon>Mytilinidion</taxon>
    </lineage>
</organism>
<accession>A0A6A6Y7L0</accession>
<feature type="signal peptide" evidence="2">
    <location>
        <begin position="1"/>
        <end position="21"/>
    </location>
</feature>
<dbReference type="CDD" id="cd21788">
    <property type="entry name" value="Rad21_Rec8_M_SpRad21p-like"/>
    <property type="match status" value="1"/>
</dbReference>
<feature type="region of interest" description="Disordered" evidence="1">
    <location>
        <begin position="642"/>
        <end position="709"/>
    </location>
</feature>
<protein>
    <submittedName>
        <fullName evidence="3 5">Uncharacterized protein</fullName>
    </submittedName>
</protein>
<dbReference type="RefSeq" id="XP_033570928.1">
    <property type="nucleotide sequence ID" value="XM_033722427.1"/>
</dbReference>
<evidence type="ECO:0000313" key="5">
    <source>
        <dbReference type="RefSeq" id="XP_033570928.1"/>
    </source>
</evidence>
<reference evidence="5" key="3">
    <citation type="submission" date="2025-04" db="UniProtKB">
        <authorList>
            <consortium name="RefSeq"/>
        </authorList>
    </citation>
    <scope>IDENTIFICATION</scope>
    <source>
        <strain evidence="5">CBS 304.34</strain>
    </source>
</reference>
<feature type="region of interest" description="Disordered" evidence="1">
    <location>
        <begin position="373"/>
        <end position="407"/>
    </location>
</feature>
<feature type="compositionally biased region" description="Basic and acidic residues" evidence="1">
    <location>
        <begin position="378"/>
        <end position="393"/>
    </location>
</feature>
<evidence type="ECO:0000256" key="2">
    <source>
        <dbReference type="SAM" id="SignalP"/>
    </source>
</evidence>